<dbReference type="KEGG" id="bbes:BESB_072210"/>
<reference evidence="2 3" key="1">
    <citation type="submission" date="2017-09" db="EMBL/GenBank/DDBJ databases">
        <title>Genome sequencing of Besnoitia besnoiti strain Bb-Ger1.</title>
        <authorList>
            <person name="Schares G."/>
            <person name="Venepally P."/>
            <person name="Lorenzi H.A."/>
        </authorList>
    </citation>
    <scope>NUCLEOTIDE SEQUENCE [LARGE SCALE GENOMIC DNA]</scope>
    <source>
        <strain evidence="2 3">Bb-Ger1</strain>
    </source>
</reference>
<protein>
    <submittedName>
        <fullName evidence="2">Uncharacterized protein</fullName>
    </submittedName>
</protein>
<evidence type="ECO:0000256" key="1">
    <source>
        <dbReference type="SAM" id="MobiDB-lite"/>
    </source>
</evidence>
<name>A0A2A9M819_BESBE</name>
<dbReference type="RefSeq" id="XP_029218078.1">
    <property type="nucleotide sequence ID" value="XM_029365594.1"/>
</dbReference>
<dbReference type="VEuPathDB" id="ToxoDB:BESB_072210"/>
<evidence type="ECO:0000313" key="3">
    <source>
        <dbReference type="Proteomes" id="UP000224006"/>
    </source>
</evidence>
<evidence type="ECO:0000313" key="2">
    <source>
        <dbReference type="EMBL" id="PFH34069.1"/>
    </source>
</evidence>
<dbReference type="Proteomes" id="UP000224006">
    <property type="component" value="Unassembled WGS sequence"/>
</dbReference>
<proteinExistence type="predicted"/>
<feature type="region of interest" description="Disordered" evidence="1">
    <location>
        <begin position="54"/>
        <end position="89"/>
    </location>
</feature>
<keyword evidence="3" id="KW-1185">Reference proteome</keyword>
<comment type="caution">
    <text evidence="2">The sequence shown here is derived from an EMBL/GenBank/DDBJ whole genome shotgun (WGS) entry which is preliminary data.</text>
</comment>
<gene>
    <name evidence="2" type="ORF">BESB_072210</name>
</gene>
<dbReference type="EMBL" id="NWUJ01000007">
    <property type="protein sequence ID" value="PFH34069.1"/>
    <property type="molecule type" value="Genomic_DNA"/>
</dbReference>
<accession>A0A2A9M819</accession>
<dbReference type="GeneID" id="40312147"/>
<organism evidence="2 3">
    <name type="scientific">Besnoitia besnoiti</name>
    <name type="common">Apicomplexan protozoan</name>
    <dbReference type="NCBI Taxonomy" id="94643"/>
    <lineage>
        <taxon>Eukaryota</taxon>
        <taxon>Sar</taxon>
        <taxon>Alveolata</taxon>
        <taxon>Apicomplexa</taxon>
        <taxon>Conoidasida</taxon>
        <taxon>Coccidia</taxon>
        <taxon>Eucoccidiorida</taxon>
        <taxon>Eimeriorina</taxon>
        <taxon>Sarcocystidae</taxon>
        <taxon>Besnoitia</taxon>
    </lineage>
</organism>
<dbReference type="AlphaFoldDB" id="A0A2A9M819"/>
<sequence length="89" mass="9541">MLRPKGMDAAPASSPPLLRRRLNMTISKGMPANRESIGGVIKPLAMQRMSVVMRRGKGTGSRHDASPLQAATQTSPVHGQPRLTARPAM</sequence>
<feature type="region of interest" description="Disordered" evidence="1">
    <location>
        <begin position="1"/>
        <end position="35"/>
    </location>
</feature>